<dbReference type="KEGG" id="anh:A6F65_00024"/>
<feature type="domain" description="AAA+ ATPase" evidence="2">
    <location>
        <begin position="208"/>
        <end position="390"/>
    </location>
</feature>
<dbReference type="EMBL" id="CP016545">
    <property type="protein sequence ID" value="ANU06352.1"/>
    <property type="molecule type" value="Genomic_DNA"/>
</dbReference>
<dbReference type="InterPro" id="IPR020568">
    <property type="entry name" value="Ribosomal_Su5_D2-typ_SF"/>
</dbReference>
<name>A0A1C7D4S2_9SPHN</name>
<dbReference type="PATRIC" id="fig|645517.4.peg.24"/>
<evidence type="ECO:0000259" key="2">
    <source>
        <dbReference type="SMART" id="SM00382"/>
    </source>
</evidence>
<dbReference type="InterPro" id="IPR000523">
    <property type="entry name" value="Mg_chelatse_chII-like_cat_dom"/>
</dbReference>
<evidence type="ECO:0000313" key="3">
    <source>
        <dbReference type="EMBL" id="ANU06352.1"/>
    </source>
</evidence>
<dbReference type="PANTHER" id="PTHR32039">
    <property type="entry name" value="MAGNESIUM-CHELATASE SUBUNIT CHLI"/>
    <property type="match status" value="1"/>
</dbReference>
<dbReference type="PANTHER" id="PTHR32039:SF7">
    <property type="entry name" value="COMPETENCE PROTEIN COMM"/>
    <property type="match status" value="1"/>
</dbReference>
<keyword evidence="4" id="KW-1185">Reference proteome</keyword>
<reference evidence="3 4" key="1">
    <citation type="submission" date="2016-07" db="EMBL/GenBank/DDBJ databases">
        <title>Complete genome sequence of Altererythrobacter namhicola JCM 16345T, containing esterase-encoding genes.</title>
        <authorList>
            <person name="Cheng H."/>
            <person name="Wu Y.-H."/>
            <person name="Jian S.-L."/>
            <person name="Huo Y.-Y."/>
            <person name="Wang C.-S."/>
            <person name="Xu X.-W."/>
        </authorList>
    </citation>
    <scope>NUCLEOTIDE SEQUENCE [LARGE SCALE GENOMIC DNA]</scope>
    <source>
        <strain evidence="3 4">JCM 16345</strain>
    </source>
</reference>
<dbReference type="InterPro" id="IPR025158">
    <property type="entry name" value="Mg_chelat-rel_C"/>
</dbReference>
<dbReference type="Pfam" id="PF01078">
    <property type="entry name" value="Mg_chelatase"/>
    <property type="match status" value="1"/>
</dbReference>
<dbReference type="SUPFAM" id="SSF52540">
    <property type="entry name" value="P-loop containing nucleoside triphosphate hydrolases"/>
    <property type="match status" value="1"/>
</dbReference>
<dbReference type="OrthoDB" id="9813147at2"/>
<dbReference type="RefSeq" id="WP_067784378.1">
    <property type="nucleotide sequence ID" value="NZ_CP016545.1"/>
</dbReference>
<dbReference type="AlphaFoldDB" id="A0A1C7D4S2"/>
<evidence type="ECO:0000313" key="4">
    <source>
        <dbReference type="Proteomes" id="UP000092698"/>
    </source>
</evidence>
<dbReference type="InterPro" id="IPR014721">
    <property type="entry name" value="Ribsml_uS5_D2-typ_fold_subgr"/>
</dbReference>
<proteinExistence type="inferred from homology"/>
<dbReference type="NCBIfam" id="TIGR00368">
    <property type="entry name" value="YifB family Mg chelatase-like AAA ATPase"/>
    <property type="match status" value="1"/>
</dbReference>
<dbReference type="InterPro" id="IPR003593">
    <property type="entry name" value="AAA+_ATPase"/>
</dbReference>
<sequence length="502" mass="52091">MVALVQTVAYLGLEARGVEVQCQVAPGLPKFNIVGLPDKAVGESKERVRAALAAMGLTLPPKRITINMSPADLPKEGSHFDLPIALALLAAMGVTDAEQLTDFIAVGELSLDGRVVPSPGVLLAAMHASGEERGLICPAAQGAEARWASGVAVVAAPDLVSLLNHLKGTSTLPAPEPGEAAEEMTGPDLKQVKGQETAKRALEIAAAGGHNLLMIGPPGAGKSLLASCLPGILPQLSPSEALETSMVQSVAGMLEGGRISRTRPFRDPHHSASIAALTGGGLKVKPGEVSLAHLGVLFLDELPEFQRAALDSLRQPLETGEVSVARANAHVTYPADVQLVAAMNPCRCGHLGDPALACSRAPRCAADYQAKVSGPLLDRIDLHVEVDPVSAADLALPPPAEGTAEVAARVRAARDVQSARQTETGVRTNAGLDGDALETFAGPDEAGRKLLMQAAEAMRLSARAYTRVLRVSRTIADLAGSEGVGRIHVAEALSYRRQAPRA</sequence>
<dbReference type="Pfam" id="PF13335">
    <property type="entry name" value="Mg_chelatase_C"/>
    <property type="match status" value="1"/>
</dbReference>
<dbReference type="InterPro" id="IPR027417">
    <property type="entry name" value="P-loop_NTPase"/>
</dbReference>
<dbReference type="SUPFAM" id="SSF54211">
    <property type="entry name" value="Ribosomal protein S5 domain 2-like"/>
    <property type="match status" value="1"/>
</dbReference>
<dbReference type="Gene3D" id="3.40.50.300">
    <property type="entry name" value="P-loop containing nucleotide triphosphate hydrolases"/>
    <property type="match status" value="1"/>
</dbReference>
<dbReference type="STRING" id="645517.A6F65_00024"/>
<dbReference type="Gene3D" id="3.30.230.10">
    <property type="match status" value="1"/>
</dbReference>
<dbReference type="InterPro" id="IPR004482">
    <property type="entry name" value="Mg_chelat-rel"/>
</dbReference>
<comment type="similarity">
    <text evidence="1">Belongs to the Mg-chelatase subunits D/I family. ComM subfamily.</text>
</comment>
<dbReference type="InterPro" id="IPR045006">
    <property type="entry name" value="CHLI-like"/>
</dbReference>
<evidence type="ECO:0000256" key="1">
    <source>
        <dbReference type="ARBA" id="ARBA00006354"/>
    </source>
</evidence>
<dbReference type="GO" id="GO:0005524">
    <property type="term" value="F:ATP binding"/>
    <property type="evidence" value="ECO:0007669"/>
    <property type="project" value="InterPro"/>
</dbReference>
<dbReference type="Pfam" id="PF13541">
    <property type="entry name" value="ChlI"/>
    <property type="match status" value="1"/>
</dbReference>
<dbReference type="SMART" id="SM00382">
    <property type="entry name" value="AAA"/>
    <property type="match status" value="1"/>
</dbReference>
<accession>A0A1C7D4S2</accession>
<gene>
    <name evidence="3" type="primary">comM</name>
    <name evidence="3" type="ORF">A6F65_00024</name>
</gene>
<protein>
    <submittedName>
        <fullName evidence="3">Competence protein ComM</fullName>
    </submittedName>
</protein>
<organism evidence="3 4">
    <name type="scientific">Paraurantiacibacter namhicola</name>
    <dbReference type="NCBI Taxonomy" id="645517"/>
    <lineage>
        <taxon>Bacteria</taxon>
        <taxon>Pseudomonadati</taxon>
        <taxon>Pseudomonadota</taxon>
        <taxon>Alphaproteobacteria</taxon>
        <taxon>Sphingomonadales</taxon>
        <taxon>Erythrobacteraceae</taxon>
        <taxon>Paraurantiacibacter</taxon>
    </lineage>
</organism>
<dbReference type="Proteomes" id="UP000092698">
    <property type="component" value="Chromosome"/>
</dbReference>